<comment type="caution">
    <text evidence="11">The sequence shown here is derived from an EMBL/GenBank/DDBJ whole genome shotgun (WGS) entry which is preliminary data.</text>
</comment>
<dbReference type="OrthoDB" id="7055795at2"/>
<keyword evidence="4" id="KW-0479">Metal-binding</keyword>
<evidence type="ECO:0000256" key="1">
    <source>
        <dbReference type="ARBA" id="ARBA00012493"/>
    </source>
</evidence>
<name>A0A432VWT4_9GAMM</name>
<dbReference type="GO" id="GO:0051607">
    <property type="term" value="P:defense response to virus"/>
    <property type="evidence" value="ECO:0007669"/>
    <property type="project" value="UniProtKB-KW"/>
</dbReference>
<keyword evidence="3" id="KW-0548">Nucleotidyltransferase</keyword>
<keyword evidence="6 11" id="KW-0695">RNA-directed DNA polymerase</keyword>
<dbReference type="PRINTS" id="PR00866">
    <property type="entry name" value="RNADNAPOLMS"/>
</dbReference>
<sequence>MKLKSPKEWEGYIKSRGLEPELEKTLSAYASNLSSKNLPVIFELEHLSNILDIEHDEMRVMVNGSDWFYREFEIPKRRGGVRVIKVPYSSLMHAQYWLKEAILDKEFIHSKAHGFANGKSIKSHVECHCHSLHILKLDIKDFFPTFKKSWVANYFNQLGYAPNVAFYLANLTTDTVSLVQGAPTSPVLSNILFRKADRALNKIAVKYELSYSRYADDMCFSGNYIPKKLLRLVERILRYFGFQLNSRKTYLGPVNGCHITGIKVVDGQLKVSRKLKRELRKQIHFIGKYGLLSHVNKKRIRDVFFVERLMGQLNFWKFIEPEHEFPIEALSLLRQKL</sequence>
<dbReference type="InterPro" id="IPR051083">
    <property type="entry name" value="GrpII_Intron_Splice-Mob/Def"/>
</dbReference>
<dbReference type="PANTHER" id="PTHR34047:SF7">
    <property type="entry name" value="RNA-DIRECTED DNA POLYMERASE"/>
    <property type="match status" value="1"/>
</dbReference>
<keyword evidence="12" id="KW-1185">Reference proteome</keyword>
<dbReference type="Pfam" id="PF00078">
    <property type="entry name" value="RVT_1"/>
    <property type="match status" value="1"/>
</dbReference>
<evidence type="ECO:0000259" key="10">
    <source>
        <dbReference type="Pfam" id="PF00078"/>
    </source>
</evidence>
<evidence type="ECO:0000256" key="9">
    <source>
        <dbReference type="ARBA" id="ARBA00048173"/>
    </source>
</evidence>
<dbReference type="PANTHER" id="PTHR34047">
    <property type="entry name" value="NUCLEAR INTRON MATURASE 1, MITOCHONDRIAL-RELATED"/>
    <property type="match status" value="1"/>
</dbReference>
<evidence type="ECO:0000256" key="7">
    <source>
        <dbReference type="ARBA" id="ARBA00023118"/>
    </source>
</evidence>
<accession>A0A432VWT4</accession>
<dbReference type="EMBL" id="PIPJ01000004">
    <property type="protein sequence ID" value="RUO20921.1"/>
    <property type="molecule type" value="Genomic_DNA"/>
</dbReference>
<comment type="catalytic activity">
    <reaction evidence="9">
        <text>DNA(n) + a 2'-deoxyribonucleoside 5'-triphosphate = DNA(n+1) + diphosphate</text>
        <dbReference type="Rhea" id="RHEA:22508"/>
        <dbReference type="Rhea" id="RHEA-COMP:17339"/>
        <dbReference type="Rhea" id="RHEA-COMP:17340"/>
        <dbReference type="ChEBI" id="CHEBI:33019"/>
        <dbReference type="ChEBI" id="CHEBI:61560"/>
        <dbReference type="ChEBI" id="CHEBI:173112"/>
        <dbReference type="EC" id="2.7.7.49"/>
    </reaction>
</comment>
<dbReference type="CDD" id="cd03487">
    <property type="entry name" value="RT_Bac_retron_II"/>
    <property type="match status" value="1"/>
</dbReference>
<dbReference type="RefSeq" id="WP_126767178.1">
    <property type="nucleotide sequence ID" value="NZ_PIPJ01000004.1"/>
</dbReference>
<evidence type="ECO:0000256" key="5">
    <source>
        <dbReference type="ARBA" id="ARBA00022842"/>
    </source>
</evidence>
<dbReference type="EC" id="2.7.7.49" evidence="1"/>
<reference evidence="12" key="1">
    <citation type="journal article" date="2018" name="Front. Microbiol.">
        <title>Genome-Based Analysis Reveals the Taxonomy and Diversity of the Family Idiomarinaceae.</title>
        <authorList>
            <person name="Liu Y."/>
            <person name="Lai Q."/>
            <person name="Shao Z."/>
        </authorList>
    </citation>
    <scope>NUCLEOTIDE SEQUENCE [LARGE SCALE GENOMIC DNA]</scope>
    <source>
        <strain evidence="12">GBPy7</strain>
    </source>
</reference>
<evidence type="ECO:0000313" key="12">
    <source>
        <dbReference type="Proteomes" id="UP000288395"/>
    </source>
</evidence>
<dbReference type="GO" id="GO:0003723">
    <property type="term" value="F:RNA binding"/>
    <property type="evidence" value="ECO:0007669"/>
    <property type="project" value="InterPro"/>
</dbReference>
<keyword evidence="2" id="KW-0808">Transferase</keyword>
<evidence type="ECO:0000313" key="11">
    <source>
        <dbReference type="EMBL" id="RUO20921.1"/>
    </source>
</evidence>
<gene>
    <name evidence="11" type="ORF">CWE08_07415</name>
</gene>
<dbReference type="AlphaFoldDB" id="A0A432VWT4"/>
<evidence type="ECO:0000256" key="8">
    <source>
        <dbReference type="ARBA" id="ARBA00034120"/>
    </source>
</evidence>
<dbReference type="GO" id="GO:0003964">
    <property type="term" value="F:RNA-directed DNA polymerase activity"/>
    <property type="evidence" value="ECO:0007669"/>
    <property type="project" value="UniProtKB-KW"/>
</dbReference>
<protein>
    <recommendedName>
        <fullName evidence="1">RNA-directed DNA polymerase</fullName>
        <ecNumber evidence="1">2.7.7.49</ecNumber>
    </recommendedName>
</protein>
<evidence type="ECO:0000256" key="6">
    <source>
        <dbReference type="ARBA" id="ARBA00022918"/>
    </source>
</evidence>
<keyword evidence="7" id="KW-0051">Antiviral defense</keyword>
<proteinExistence type="inferred from homology"/>
<evidence type="ECO:0000256" key="4">
    <source>
        <dbReference type="ARBA" id="ARBA00022723"/>
    </source>
</evidence>
<dbReference type="InterPro" id="IPR043502">
    <property type="entry name" value="DNA/RNA_pol_sf"/>
</dbReference>
<evidence type="ECO:0000256" key="3">
    <source>
        <dbReference type="ARBA" id="ARBA00022695"/>
    </source>
</evidence>
<keyword evidence="5" id="KW-0460">Magnesium</keyword>
<dbReference type="Proteomes" id="UP000288395">
    <property type="component" value="Unassembled WGS sequence"/>
</dbReference>
<evidence type="ECO:0000256" key="2">
    <source>
        <dbReference type="ARBA" id="ARBA00022679"/>
    </source>
</evidence>
<organism evidence="11 12">
    <name type="scientific">Aliidiomarina iranensis</name>
    <dbReference type="NCBI Taxonomy" id="1434071"/>
    <lineage>
        <taxon>Bacteria</taxon>
        <taxon>Pseudomonadati</taxon>
        <taxon>Pseudomonadota</taxon>
        <taxon>Gammaproteobacteria</taxon>
        <taxon>Alteromonadales</taxon>
        <taxon>Idiomarinaceae</taxon>
        <taxon>Aliidiomarina</taxon>
    </lineage>
</organism>
<dbReference type="InterPro" id="IPR000477">
    <property type="entry name" value="RT_dom"/>
</dbReference>
<dbReference type="GO" id="GO:0046872">
    <property type="term" value="F:metal ion binding"/>
    <property type="evidence" value="ECO:0007669"/>
    <property type="project" value="UniProtKB-KW"/>
</dbReference>
<comment type="similarity">
    <text evidence="8">Belongs to the bacterial reverse transcriptase family.</text>
</comment>
<dbReference type="InterPro" id="IPR000123">
    <property type="entry name" value="Reverse_transcriptase_msDNA"/>
</dbReference>
<feature type="domain" description="Reverse transcriptase" evidence="10">
    <location>
        <begin position="74"/>
        <end position="263"/>
    </location>
</feature>
<dbReference type="SUPFAM" id="SSF56672">
    <property type="entry name" value="DNA/RNA polymerases"/>
    <property type="match status" value="1"/>
</dbReference>